<evidence type="ECO:0000313" key="4">
    <source>
        <dbReference type="EMBL" id="GGL94220.1"/>
    </source>
</evidence>
<comment type="similarity">
    <text evidence="1">Belongs to the thioesterase PaaI family.</text>
</comment>
<organism evidence="4 5">
    <name type="scientific">Pseudooceanicola nanhaiensis</name>
    <dbReference type="NCBI Taxonomy" id="375761"/>
    <lineage>
        <taxon>Bacteria</taxon>
        <taxon>Pseudomonadati</taxon>
        <taxon>Pseudomonadota</taxon>
        <taxon>Alphaproteobacteria</taxon>
        <taxon>Rhodobacterales</taxon>
        <taxon>Paracoccaceae</taxon>
        <taxon>Pseudooceanicola</taxon>
    </lineage>
</organism>
<name>A0A917SRP6_9RHOB</name>
<protein>
    <recommendedName>
        <fullName evidence="3">Thioesterase domain-containing protein</fullName>
    </recommendedName>
</protein>
<dbReference type="InterPro" id="IPR006683">
    <property type="entry name" value="Thioestr_dom"/>
</dbReference>
<dbReference type="RefSeq" id="WP_051630416.1">
    <property type="nucleotide sequence ID" value="NZ_BMLF01000001.1"/>
</dbReference>
<evidence type="ECO:0000256" key="2">
    <source>
        <dbReference type="ARBA" id="ARBA00022801"/>
    </source>
</evidence>
<feature type="domain" description="Thioesterase" evidence="3">
    <location>
        <begin position="46"/>
        <end position="122"/>
    </location>
</feature>
<accession>A0A917SRP6</accession>
<dbReference type="PANTHER" id="PTHR21660">
    <property type="entry name" value="THIOESTERASE SUPERFAMILY MEMBER-RELATED"/>
    <property type="match status" value="1"/>
</dbReference>
<proteinExistence type="inferred from homology"/>
<reference evidence="4" key="2">
    <citation type="submission" date="2020-09" db="EMBL/GenBank/DDBJ databases">
        <authorList>
            <person name="Sun Q."/>
            <person name="Zhou Y."/>
        </authorList>
    </citation>
    <scope>NUCLEOTIDE SEQUENCE</scope>
    <source>
        <strain evidence="4">CGMCC 1.6293</strain>
    </source>
</reference>
<gene>
    <name evidence="4" type="ORF">GCM10011534_15450</name>
</gene>
<evidence type="ECO:0000313" key="5">
    <source>
        <dbReference type="Proteomes" id="UP000649829"/>
    </source>
</evidence>
<dbReference type="PANTHER" id="PTHR21660:SF1">
    <property type="entry name" value="ACYL-COENZYME A THIOESTERASE 13"/>
    <property type="match status" value="1"/>
</dbReference>
<dbReference type="GO" id="GO:0047617">
    <property type="term" value="F:fatty acyl-CoA hydrolase activity"/>
    <property type="evidence" value="ECO:0007669"/>
    <property type="project" value="InterPro"/>
</dbReference>
<reference evidence="4" key="1">
    <citation type="journal article" date="2014" name="Int. J. Syst. Evol. Microbiol.">
        <title>Complete genome sequence of Corynebacterium casei LMG S-19264T (=DSM 44701T), isolated from a smear-ripened cheese.</title>
        <authorList>
            <consortium name="US DOE Joint Genome Institute (JGI-PGF)"/>
            <person name="Walter F."/>
            <person name="Albersmeier A."/>
            <person name="Kalinowski J."/>
            <person name="Ruckert C."/>
        </authorList>
    </citation>
    <scope>NUCLEOTIDE SEQUENCE</scope>
    <source>
        <strain evidence="4">CGMCC 1.6293</strain>
    </source>
</reference>
<dbReference type="Pfam" id="PF03061">
    <property type="entry name" value="4HBT"/>
    <property type="match status" value="1"/>
</dbReference>
<dbReference type="AlphaFoldDB" id="A0A917SRP6"/>
<dbReference type="SUPFAM" id="SSF54637">
    <property type="entry name" value="Thioesterase/thiol ester dehydrase-isomerase"/>
    <property type="match status" value="1"/>
</dbReference>
<evidence type="ECO:0000259" key="3">
    <source>
        <dbReference type="Pfam" id="PF03061"/>
    </source>
</evidence>
<dbReference type="Proteomes" id="UP000649829">
    <property type="component" value="Unassembled WGS sequence"/>
</dbReference>
<dbReference type="CDD" id="cd03443">
    <property type="entry name" value="PaaI_thioesterase"/>
    <property type="match status" value="1"/>
</dbReference>
<keyword evidence="2" id="KW-0378">Hydrolase</keyword>
<sequence length="149" mass="15782">MTLDPRIETTPPTALGETLGFRRDVEVGAGRAVQEYEAGMHMCHSGGIVQGGFVTAWIDAAMARAVRSLGMEDVVPLTLEIKVSYFAPARPGTLLAEAWIERSGRTTCFAEGQLKTVDGQVLAKSSSTIRLGSMARARAGSEKALTGKG</sequence>
<evidence type="ECO:0000256" key="1">
    <source>
        <dbReference type="ARBA" id="ARBA00008324"/>
    </source>
</evidence>
<dbReference type="InterPro" id="IPR039298">
    <property type="entry name" value="ACOT13"/>
</dbReference>
<dbReference type="InterPro" id="IPR029069">
    <property type="entry name" value="HotDog_dom_sf"/>
</dbReference>
<keyword evidence="5" id="KW-1185">Reference proteome</keyword>
<comment type="caution">
    <text evidence="4">The sequence shown here is derived from an EMBL/GenBank/DDBJ whole genome shotgun (WGS) entry which is preliminary data.</text>
</comment>
<dbReference type="Gene3D" id="3.10.129.10">
    <property type="entry name" value="Hotdog Thioesterase"/>
    <property type="match status" value="1"/>
</dbReference>
<dbReference type="EMBL" id="BMLF01000001">
    <property type="protein sequence ID" value="GGL94220.1"/>
    <property type="molecule type" value="Genomic_DNA"/>
</dbReference>